<evidence type="ECO:0000313" key="4">
    <source>
        <dbReference type="Proteomes" id="UP000515121"/>
    </source>
</evidence>
<dbReference type="SUPFAM" id="SSF52047">
    <property type="entry name" value="RNI-like"/>
    <property type="match status" value="1"/>
</dbReference>
<accession>A0A6P5X7Y3</accession>
<feature type="region of interest" description="Disordered" evidence="1">
    <location>
        <begin position="1"/>
        <end position="34"/>
    </location>
</feature>
<dbReference type="AlphaFoldDB" id="A0A6P5X7Y3"/>
<dbReference type="InterPro" id="IPR055357">
    <property type="entry name" value="LRR_At1g61320_AtMIF1"/>
</dbReference>
<feature type="domain" description="F-box" evidence="2">
    <location>
        <begin position="47"/>
        <end position="79"/>
    </location>
</feature>
<reference evidence="5" key="1">
    <citation type="submission" date="2025-08" db="UniProtKB">
        <authorList>
            <consortium name="RefSeq"/>
        </authorList>
    </citation>
    <scope>IDENTIFICATION</scope>
    <source>
        <tissue evidence="5">Fruit stalk</tissue>
    </source>
</reference>
<feature type="domain" description="At1g61320/AtMIF1 LRR" evidence="3">
    <location>
        <begin position="109"/>
        <end position="376"/>
    </location>
</feature>
<evidence type="ECO:0000256" key="1">
    <source>
        <dbReference type="SAM" id="MobiDB-lite"/>
    </source>
</evidence>
<dbReference type="InterPro" id="IPR032675">
    <property type="entry name" value="LRR_dom_sf"/>
</dbReference>
<organism evidence="4 5">
    <name type="scientific">Durio zibethinus</name>
    <name type="common">Durian</name>
    <dbReference type="NCBI Taxonomy" id="66656"/>
    <lineage>
        <taxon>Eukaryota</taxon>
        <taxon>Viridiplantae</taxon>
        <taxon>Streptophyta</taxon>
        <taxon>Embryophyta</taxon>
        <taxon>Tracheophyta</taxon>
        <taxon>Spermatophyta</taxon>
        <taxon>Magnoliopsida</taxon>
        <taxon>eudicotyledons</taxon>
        <taxon>Gunneridae</taxon>
        <taxon>Pentapetalae</taxon>
        <taxon>rosids</taxon>
        <taxon>malvids</taxon>
        <taxon>Malvales</taxon>
        <taxon>Malvaceae</taxon>
        <taxon>Helicteroideae</taxon>
        <taxon>Durio</taxon>
    </lineage>
</organism>
<keyword evidence="4" id="KW-1185">Reference proteome</keyword>
<dbReference type="InterPro" id="IPR053772">
    <property type="entry name" value="At1g61320/At1g61330-like"/>
</dbReference>
<dbReference type="Pfam" id="PF00646">
    <property type="entry name" value="F-box"/>
    <property type="match status" value="1"/>
</dbReference>
<dbReference type="Proteomes" id="UP000515121">
    <property type="component" value="Unplaced"/>
</dbReference>
<dbReference type="RefSeq" id="XP_022723737.1">
    <property type="nucleotide sequence ID" value="XM_022868002.1"/>
</dbReference>
<dbReference type="PANTHER" id="PTHR34145:SF28">
    <property type="entry name" value="F-BOX DOMAIN-CONTAINING PROTEIN"/>
    <property type="match status" value="1"/>
</dbReference>
<dbReference type="InterPro" id="IPR036047">
    <property type="entry name" value="F-box-like_dom_sf"/>
</dbReference>
<dbReference type="GeneID" id="111280527"/>
<evidence type="ECO:0000259" key="3">
    <source>
        <dbReference type="Pfam" id="PF23622"/>
    </source>
</evidence>
<evidence type="ECO:0000259" key="2">
    <source>
        <dbReference type="Pfam" id="PF00646"/>
    </source>
</evidence>
<dbReference type="SUPFAM" id="SSF81383">
    <property type="entry name" value="F-box domain"/>
    <property type="match status" value="1"/>
</dbReference>
<dbReference type="KEGG" id="dzi:111280527"/>
<evidence type="ECO:0000313" key="5">
    <source>
        <dbReference type="RefSeq" id="XP_022723737.1"/>
    </source>
</evidence>
<gene>
    <name evidence="5" type="primary">LOC111280527</name>
</gene>
<dbReference type="PANTHER" id="PTHR34145">
    <property type="entry name" value="OS02G0105600 PROTEIN"/>
    <property type="match status" value="1"/>
</dbReference>
<protein>
    <submittedName>
        <fullName evidence="5">FBD-associated F-box protein At1g61330</fullName>
    </submittedName>
</protein>
<dbReference type="InterPro" id="IPR001810">
    <property type="entry name" value="F-box_dom"/>
</dbReference>
<dbReference type="Gene3D" id="3.80.10.10">
    <property type="entry name" value="Ribonuclease Inhibitor"/>
    <property type="match status" value="1"/>
</dbReference>
<dbReference type="Pfam" id="PF23622">
    <property type="entry name" value="LRR_At1g61320_AtMIF1"/>
    <property type="match status" value="1"/>
</dbReference>
<name>A0A6P5X7Y3_DURZI</name>
<proteinExistence type="predicted"/>
<dbReference type="OrthoDB" id="1649164at2759"/>
<dbReference type="Gene3D" id="1.20.1280.50">
    <property type="match status" value="1"/>
</dbReference>
<sequence length="378" mass="43849">MAVPGIENLANPRKKNKRENLGDRGHRLRPSNVPSGTDANLVNLAFDVPDDVLTNIFSFLPIKEAVQASTVATRFKQSWFFNRKLCFDKDFAKRHAQKDFLNIVNRVFELHVGQNIQTLRLFFDPTGVEDAVENWIQISIDKEVEELDLNFSLAKDPYRITTDFADFESIKILKLCRCELDLLPTFRGLNSLKTLVLRRIEINSKFLETVFSNCLSLETLELVKCRKIGHLRILAQNLRRFKALKLGDCLGLYQVDIDAPTIRSIHYSGIFILFKFVEISQLNDVILNFKPLKGIEKFFRRDSFLCDLSHIAVLSASNTLLEDLSPEYFHRILRFHFGKLKELQLFMENAVYCNLYHIAYFLKKCPRLEKLFIDVSMC</sequence>